<dbReference type="SUPFAM" id="SSF55008">
    <property type="entry name" value="HMA, heavy metal-associated domain"/>
    <property type="match status" value="1"/>
</dbReference>
<dbReference type="CDD" id="cd00371">
    <property type="entry name" value="HMA"/>
    <property type="match status" value="1"/>
</dbReference>
<dbReference type="InterPro" id="IPR036163">
    <property type="entry name" value="HMA_dom_sf"/>
</dbReference>
<comment type="caution">
    <text evidence="3">The sequence shown here is derived from an EMBL/GenBank/DDBJ whole genome shotgun (WGS) entry which is preliminary data.</text>
</comment>
<organism evidence="3 4">
    <name type="scientific">Rhodocista pekingensis</name>
    <dbReference type="NCBI Taxonomy" id="201185"/>
    <lineage>
        <taxon>Bacteria</taxon>
        <taxon>Pseudomonadati</taxon>
        <taxon>Pseudomonadota</taxon>
        <taxon>Alphaproteobacteria</taxon>
        <taxon>Rhodospirillales</taxon>
        <taxon>Azospirillaceae</taxon>
        <taxon>Rhodocista</taxon>
    </lineage>
</organism>
<dbReference type="RefSeq" id="WP_377356223.1">
    <property type="nucleotide sequence ID" value="NZ_JBHTCM010000004.1"/>
</dbReference>
<dbReference type="PROSITE" id="PS50846">
    <property type="entry name" value="HMA_2"/>
    <property type="match status" value="1"/>
</dbReference>
<dbReference type="Pfam" id="PF00403">
    <property type="entry name" value="HMA"/>
    <property type="match status" value="1"/>
</dbReference>
<dbReference type="InterPro" id="IPR006121">
    <property type="entry name" value="HMA_dom"/>
</dbReference>
<evidence type="ECO:0000256" key="1">
    <source>
        <dbReference type="ARBA" id="ARBA00022723"/>
    </source>
</evidence>
<dbReference type="EMBL" id="JBHTCM010000004">
    <property type="protein sequence ID" value="MFC7332058.1"/>
    <property type="molecule type" value="Genomic_DNA"/>
</dbReference>
<evidence type="ECO:0000313" key="4">
    <source>
        <dbReference type="Proteomes" id="UP001596456"/>
    </source>
</evidence>
<dbReference type="Proteomes" id="UP001596456">
    <property type="component" value="Unassembled WGS sequence"/>
</dbReference>
<evidence type="ECO:0000313" key="3">
    <source>
        <dbReference type="EMBL" id="MFC7332058.1"/>
    </source>
</evidence>
<dbReference type="InterPro" id="IPR017969">
    <property type="entry name" value="Heavy-metal-associated_CS"/>
</dbReference>
<feature type="domain" description="HMA" evidence="2">
    <location>
        <begin position="1"/>
        <end position="64"/>
    </location>
</feature>
<keyword evidence="1" id="KW-0479">Metal-binding</keyword>
<dbReference type="PROSITE" id="PS01047">
    <property type="entry name" value="HMA_1"/>
    <property type="match status" value="1"/>
</dbReference>
<dbReference type="Gene3D" id="3.30.70.100">
    <property type="match status" value="1"/>
</dbReference>
<sequence>MAATYRVEGMTCQGCANSVSRAIETQTSASRALVDLTAGTVSVEGAASEAEVRAAIEAAGFDFKGAA</sequence>
<keyword evidence="4" id="KW-1185">Reference proteome</keyword>
<proteinExistence type="predicted"/>
<evidence type="ECO:0000259" key="2">
    <source>
        <dbReference type="PROSITE" id="PS50846"/>
    </source>
</evidence>
<protein>
    <submittedName>
        <fullName evidence="3">Heavy-metal-associated domain-containing protein</fullName>
    </submittedName>
</protein>
<accession>A0ABW2KQ86</accession>
<name>A0ABW2KQ86_9PROT</name>
<gene>
    <name evidence="3" type="ORF">ACFQPS_02695</name>
</gene>
<reference evidence="4" key="1">
    <citation type="journal article" date="2019" name="Int. J. Syst. Evol. Microbiol.">
        <title>The Global Catalogue of Microorganisms (GCM) 10K type strain sequencing project: providing services to taxonomists for standard genome sequencing and annotation.</title>
        <authorList>
            <consortium name="The Broad Institute Genomics Platform"/>
            <consortium name="The Broad Institute Genome Sequencing Center for Infectious Disease"/>
            <person name="Wu L."/>
            <person name="Ma J."/>
        </authorList>
    </citation>
    <scope>NUCLEOTIDE SEQUENCE [LARGE SCALE GENOMIC DNA]</scope>
    <source>
        <strain evidence="4">CGMCC 1.16275</strain>
    </source>
</reference>